<evidence type="ECO:0000256" key="4">
    <source>
        <dbReference type="PIRSR" id="PIRSR000451-1"/>
    </source>
</evidence>
<dbReference type="CDD" id="cd00831">
    <property type="entry name" value="CHS_like"/>
    <property type="match status" value="1"/>
</dbReference>
<dbReference type="RefSeq" id="WP_119951733.1">
    <property type="nucleotide sequence ID" value="NZ_QZEZ01000010.1"/>
</dbReference>
<accession>A0A3A3YP06</accession>
<evidence type="ECO:0000256" key="2">
    <source>
        <dbReference type="ARBA" id="ARBA00022679"/>
    </source>
</evidence>
<dbReference type="SUPFAM" id="SSF53901">
    <property type="entry name" value="Thiolase-like"/>
    <property type="match status" value="1"/>
</dbReference>
<dbReference type="GO" id="GO:0030639">
    <property type="term" value="P:polyketide biosynthetic process"/>
    <property type="evidence" value="ECO:0007669"/>
    <property type="project" value="TreeGrafter"/>
</dbReference>
<keyword evidence="2" id="KW-0808">Transferase</keyword>
<dbReference type="AlphaFoldDB" id="A0A3A3YP06"/>
<protein>
    <submittedName>
        <fullName evidence="7">Type III polyketide synthase</fullName>
    </submittedName>
</protein>
<proteinExistence type="inferred from homology"/>
<dbReference type="InterPro" id="IPR016039">
    <property type="entry name" value="Thiolase-like"/>
</dbReference>
<dbReference type="PANTHER" id="PTHR11877">
    <property type="entry name" value="HYDROXYMETHYLGLUTARYL-COA SYNTHASE"/>
    <property type="match status" value="1"/>
</dbReference>
<dbReference type="GO" id="GO:0016747">
    <property type="term" value="F:acyltransferase activity, transferring groups other than amino-acyl groups"/>
    <property type="evidence" value="ECO:0007669"/>
    <property type="project" value="InterPro"/>
</dbReference>
<evidence type="ECO:0000259" key="6">
    <source>
        <dbReference type="Pfam" id="PF02797"/>
    </source>
</evidence>
<dbReference type="PIRSF" id="PIRSF000451">
    <property type="entry name" value="PKS_III"/>
    <property type="match status" value="1"/>
</dbReference>
<dbReference type="Gene3D" id="3.40.47.10">
    <property type="match status" value="2"/>
</dbReference>
<evidence type="ECO:0000313" key="7">
    <source>
        <dbReference type="EMBL" id="RJK93141.1"/>
    </source>
</evidence>
<keyword evidence="8" id="KW-1185">Reference proteome</keyword>
<gene>
    <name evidence="7" type="ORF">D5H78_17150</name>
</gene>
<name>A0A3A3YP06_9ACTN</name>
<feature type="domain" description="Chalcone/stilbene synthase C-terminal" evidence="6">
    <location>
        <begin position="219"/>
        <end position="354"/>
    </location>
</feature>
<keyword evidence="3" id="KW-0012">Acyltransferase</keyword>
<comment type="similarity">
    <text evidence="1">Belongs to the thiolase-like superfamily. Chalcone/stilbene synthases family.</text>
</comment>
<sequence length="356" mass="37266">MTRIAAAAGVVPEHAYDQATITATIGDVVLGDQTDRRPVMERLHAAAGVRQRSLAVPLEEYARLGGFGGANDRFLDVGTSLGERAVREALDRAGLAGEDVDLLLATSVTGIGAPSLDARLVPRLGLRPDVKRLPVFGLGCVAGAAGIARLHDHLVGHPDDVAVLLSVELCSLTFQADDTSMANLVASGLFGDGAAAVVMVGEERARRMGLDAAPRVLASRSRFYPDTERVMGWDVGGSGFRIVLAASVADVVEAHLGEDVRGFLEDHDLKTVDVATWLAHPGGPKVLQAVQRALELPDGALDVTWECLADTGNLSSSSVLHVLDRTIAEGRGTPGAPAVLLAMGPGFCAELVLLEW</sequence>
<reference evidence="7 8" key="1">
    <citation type="submission" date="2018-09" db="EMBL/GenBank/DDBJ databases">
        <title>YIM 75000 draft genome.</title>
        <authorList>
            <person name="Tang S."/>
            <person name="Feng Y."/>
        </authorList>
    </citation>
    <scope>NUCLEOTIDE SEQUENCE [LARGE SCALE GENOMIC DNA]</scope>
    <source>
        <strain evidence="7 8">YIM 75000</strain>
    </source>
</reference>
<organism evidence="7 8">
    <name type="scientific">Vallicoccus soli</name>
    <dbReference type="NCBI Taxonomy" id="2339232"/>
    <lineage>
        <taxon>Bacteria</taxon>
        <taxon>Bacillati</taxon>
        <taxon>Actinomycetota</taxon>
        <taxon>Actinomycetes</taxon>
        <taxon>Motilibacterales</taxon>
        <taxon>Vallicoccaceae</taxon>
        <taxon>Vallicoccus</taxon>
    </lineage>
</organism>
<dbReference type="Pfam" id="PF02797">
    <property type="entry name" value="Chal_sti_synt_C"/>
    <property type="match status" value="1"/>
</dbReference>
<dbReference type="InterPro" id="IPR012328">
    <property type="entry name" value="Chalcone/stilbene_synt_C"/>
</dbReference>
<feature type="domain" description="Chalcone/stilbene synthase N-terminal" evidence="5">
    <location>
        <begin position="11"/>
        <end position="199"/>
    </location>
</feature>
<evidence type="ECO:0000259" key="5">
    <source>
        <dbReference type="Pfam" id="PF00195"/>
    </source>
</evidence>
<dbReference type="InterPro" id="IPR001099">
    <property type="entry name" value="Chalcone/stilbene_synt_N"/>
</dbReference>
<dbReference type="OrthoDB" id="9786288at2"/>
<feature type="active site" description="Acyl-thioester intermediate" evidence="4">
    <location>
        <position position="140"/>
    </location>
</feature>
<dbReference type="InterPro" id="IPR011141">
    <property type="entry name" value="Polyketide_synthase_type-III"/>
</dbReference>
<evidence type="ECO:0000256" key="1">
    <source>
        <dbReference type="ARBA" id="ARBA00005531"/>
    </source>
</evidence>
<comment type="caution">
    <text evidence="7">The sequence shown here is derived from an EMBL/GenBank/DDBJ whole genome shotgun (WGS) entry which is preliminary data.</text>
</comment>
<evidence type="ECO:0000256" key="3">
    <source>
        <dbReference type="ARBA" id="ARBA00023315"/>
    </source>
</evidence>
<dbReference type="PANTHER" id="PTHR11877:SF99">
    <property type="entry name" value="1,3,6,8-TETRAHYDROXYNAPHTHALENE SYNTHASE"/>
    <property type="match status" value="1"/>
</dbReference>
<dbReference type="Proteomes" id="UP000265614">
    <property type="component" value="Unassembled WGS sequence"/>
</dbReference>
<dbReference type="Pfam" id="PF00195">
    <property type="entry name" value="Chal_sti_synt_N"/>
    <property type="match status" value="1"/>
</dbReference>
<evidence type="ECO:0000313" key="8">
    <source>
        <dbReference type="Proteomes" id="UP000265614"/>
    </source>
</evidence>
<dbReference type="EMBL" id="QZEZ01000010">
    <property type="protein sequence ID" value="RJK93141.1"/>
    <property type="molecule type" value="Genomic_DNA"/>
</dbReference>